<evidence type="ECO:0000256" key="1">
    <source>
        <dbReference type="SAM" id="MobiDB-lite"/>
    </source>
</evidence>
<gene>
    <name evidence="3" type="ORF">HNQ34_001972</name>
</gene>
<feature type="transmembrane region" description="Helical" evidence="2">
    <location>
        <begin position="36"/>
        <end position="57"/>
    </location>
</feature>
<keyword evidence="2" id="KW-1133">Transmembrane helix</keyword>
<accession>A0A7W8IQS4</accession>
<evidence type="ECO:0000313" key="3">
    <source>
        <dbReference type="EMBL" id="MBB5324874.1"/>
    </source>
</evidence>
<evidence type="ECO:0000256" key="2">
    <source>
        <dbReference type="SAM" id="Phobius"/>
    </source>
</evidence>
<protein>
    <submittedName>
        <fullName evidence="3">Uncharacterized protein</fullName>
    </submittedName>
</protein>
<dbReference type="Proteomes" id="UP000520011">
    <property type="component" value="Unassembled WGS sequence"/>
</dbReference>
<dbReference type="AlphaFoldDB" id="A0A7W8IQS4"/>
<proteinExistence type="predicted"/>
<evidence type="ECO:0000313" key="4">
    <source>
        <dbReference type="Proteomes" id="UP000520011"/>
    </source>
</evidence>
<feature type="region of interest" description="Disordered" evidence="1">
    <location>
        <begin position="64"/>
        <end position="104"/>
    </location>
</feature>
<keyword evidence="4" id="KW-1185">Reference proteome</keyword>
<name>A0A7W8IQS4_9BACL</name>
<comment type="caution">
    <text evidence="3">The sequence shown here is derived from an EMBL/GenBank/DDBJ whole genome shotgun (WGS) entry which is preliminary data.</text>
</comment>
<reference evidence="3 4" key="1">
    <citation type="submission" date="2020-08" db="EMBL/GenBank/DDBJ databases">
        <title>Genomic Encyclopedia of Type Strains, Phase IV (KMG-IV): sequencing the most valuable type-strain genomes for metagenomic binning, comparative biology and taxonomic classification.</title>
        <authorList>
            <person name="Goeker M."/>
        </authorList>
    </citation>
    <scope>NUCLEOTIDE SEQUENCE [LARGE SCALE GENOMIC DNA]</scope>
    <source>
        <strain evidence="3 4">DSM 16325</strain>
    </source>
</reference>
<dbReference type="RefSeq" id="WP_183253960.1">
    <property type="nucleotide sequence ID" value="NZ_JACHEP010000009.1"/>
</dbReference>
<dbReference type="EMBL" id="JACHEP010000009">
    <property type="protein sequence ID" value="MBB5324874.1"/>
    <property type="molecule type" value="Genomic_DNA"/>
</dbReference>
<keyword evidence="2" id="KW-0812">Transmembrane</keyword>
<feature type="compositionally biased region" description="Polar residues" evidence="1">
    <location>
        <begin position="88"/>
        <end position="102"/>
    </location>
</feature>
<sequence length="188" mass="21485">MPKQTKKQRKDTVFGAVSGLVFLCGFSIWWQFHLSFYFLIAVIFMSVALGAKAASYVPDMRKKENKNKNPYTGLPQKKSMKKTDKLPSSRQRTAEATPSSSSDRARKYNIRSDDMILQLPVFANIKLSHFARKNVSHSISSENTVLIWSERHDRLVAYRNTLMCRLSSEIMPLEATCQDAPDLPFVNF</sequence>
<feature type="transmembrane region" description="Helical" evidence="2">
    <location>
        <begin position="12"/>
        <end position="30"/>
    </location>
</feature>
<organism evidence="3 4">
    <name type="scientific">Anoxybacteroides tepidamans</name>
    <dbReference type="NCBI Taxonomy" id="265948"/>
    <lineage>
        <taxon>Bacteria</taxon>
        <taxon>Bacillati</taxon>
        <taxon>Bacillota</taxon>
        <taxon>Bacilli</taxon>
        <taxon>Bacillales</taxon>
        <taxon>Anoxybacillaceae</taxon>
        <taxon>Anoxybacteroides</taxon>
    </lineage>
</organism>
<keyword evidence="2" id="KW-0472">Membrane</keyword>